<evidence type="ECO:0000256" key="1">
    <source>
        <dbReference type="SAM" id="SignalP"/>
    </source>
</evidence>
<feature type="chain" id="PRO_5028233884" description="Lipoprotein" evidence="1">
    <location>
        <begin position="22"/>
        <end position="215"/>
    </location>
</feature>
<organism evidence="2">
    <name type="scientific">uncultured Woeseiaceae bacterium</name>
    <dbReference type="NCBI Taxonomy" id="1983305"/>
    <lineage>
        <taxon>Bacteria</taxon>
        <taxon>Pseudomonadati</taxon>
        <taxon>Pseudomonadota</taxon>
        <taxon>Gammaproteobacteria</taxon>
        <taxon>Woeseiales</taxon>
        <taxon>Woeseiaceae</taxon>
        <taxon>environmental samples</taxon>
    </lineage>
</organism>
<reference evidence="2" key="1">
    <citation type="submission" date="2019-07" db="EMBL/GenBank/DDBJ databases">
        <authorList>
            <person name="Weber M."/>
            <person name="Kostadinov I."/>
            <person name="Kostadinov D I."/>
        </authorList>
    </citation>
    <scope>NUCLEOTIDE SEQUENCE</scope>
    <source>
        <strain evidence="2">Gfbio:sag-sample-m06:053724c1-46a9-4a36-b237-ea2bf867836b</strain>
    </source>
</reference>
<name>A0A7D9D2B7_9GAMM</name>
<protein>
    <recommendedName>
        <fullName evidence="3">Lipoprotein</fullName>
    </recommendedName>
</protein>
<sequence length="215" mass="23974">MRWTLVRPRALLLFGMVAALAACSTGPQVTRTQEVPETADTPYKNILVITLLSKFDSRRYLEQEVVSQLSALGTTAVASTSMMNTKTPMIRDTFMEMVENIDADAVLVTQLSSLRSEGTVVDMSPEATLNLRPTAYWNVFSVDLTEYVEPQAVEFEHSLVLLTELHSVRTQETVWGIESKSKFSLGFDQAKDYSIIINEAEAIAKYLSRDGLIAR</sequence>
<evidence type="ECO:0000313" key="2">
    <source>
        <dbReference type="EMBL" id="VUX56113.1"/>
    </source>
</evidence>
<dbReference type="PROSITE" id="PS51257">
    <property type="entry name" value="PROKAR_LIPOPROTEIN"/>
    <property type="match status" value="1"/>
</dbReference>
<evidence type="ECO:0008006" key="3">
    <source>
        <dbReference type="Google" id="ProtNLM"/>
    </source>
</evidence>
<proteinExistence type="predicted"/>
<dbReference type="EMBL" id="LR633967">
    <property type="protein sequence ID" value="VUX56113.1"/>
    <property type="molecule type" value="Genomic_DNA"/>
</dbReference>
<gene>
    <name evidence="2" type="ORF">JTBM06_V1_300003</name>
</gene>
<accession>A0A7D9D2B7</accession>
<dbReference type="AlphaFoldDB" id="A0A7D9D2B7"/>
<keyword evidence="1" id="KW-0732">Signal</keyword>
<feature type="signal peptide" evidence="1">
    <location>
        <begin position="1"/>
        <end position="21"/>
    </location>
</feature>